<gene>
    <name evidence="1" type="ORF">NC653_012272</name>
</gene>
<dbReference type="EMBL" id="JAQIZT010000004">
    <property type="protein sequence ID" value="KAJ7002156.1"/>
    <property type="molecule type" value="Genomic_DNA"/>
</dbReference>
<name>A0AAD6R4Q4_9ROSI</name>
<organism evidence="1 2">
    <name type="scientific">Populus alba x Populus x berolinensis</name>
    <dbReference type="NCBI Taxonomy" id="444605"/>
    <lineage>
        <taxon>Eukaryota</taxon>
        <taxon>Viridiplantae</taxon>
        <taxon>Streptophyta</taxon>
        <taxon>Embryophyta</taxon>
        <taxon>Tracheophyta</taxon>
        <taxon>Spermatophyta</taxon>
        <taxon>Magnoliopsida</taxon>
        <taxon>eudicotyledons</taxon>
        <taxon>Gunneridae</taxon>
        <taxon>Pentapetalae</taxon>
        <taxon>rosids</taxon>
        <taxon>fabids</taxon>
        <taxon>Malpighiales</taxon>
        <taxon>Salicaceae</taxon>
        <taxon>Saliceae</taxon>
        <taxon>Populus</taxon>
    </lineage>
</organism>
<keyword evidence="2" id="KW-1185">Reference proteome</keyword>
<evidence type="ECO:0000313" key="1">
    <source>
        <dbReference type="EMBL" id="KAJ7002156.1"/>
    </source>
</evidence>
<dbReference type="AlphaFoldDB" id="A0AAD6R4Q4"/>
<proteinExistence type="predicted"/>
<accession>A0AAD6R4Q4</accession>
<comment type="caution">
    <text evidence="1">The sequence shown here is derived from an EMBL/GenBank/DDBJ whole genome shotgun (WGS) entry which is preliminary data.</text>
</comment>
<dbReference type="Proteomes" id="UP001164929">
    <property type="component" value="Chromosome 4"/>
</dbReference>
<reference evidence="1 2" key="1">
    <citation type="journal article" date="2023" name="Mol. Ecol. Resour.">
        <title>Chromosome-level genome assembly of a triploid poplar Populus alba 'Berolinensis'.</title>
        <authorList>
            <person name="Chen S."/>
            <person name="Yu Y."/>
            <person name="Wang X."/>
            <person name="Wang S."/>
            <person name="Zhang T."/>
            <person name="Zhou Y."/>
            <person name="He R."/>
            <person name="Meng N."/>
            <person name="Wang Y."/>
            <person name="Liu W."/>
            <person name="Liu Z."/>
            <person name="Liu J."/>
            <person name="Guo Q."/>
            <person name="Huang H."/>
            <person name="Sederoff R.R."/>
            <person name="Wang G."/>
            <person name="Qu G."/>
            <person name="Chen S."/>
        </authorList>
    </citation>
    <scope>NUCLEOTIDE SEQUENCE [LARGE SCALE GENOMIC DNA]</scope>
    <source>
        <strain evidence="1">SC-2020</strain>
    </source>
</reference>
<protein>
    <submittedName>
        <fullName evidence="1">Uncharacterized protein</fullName>
    </submittedName>
</protein>
<sequence length="88" mass="9882">MCNWFSSIPIVAGNMPDKCVWREAENGGYTVKTAYQVALSMSRMHIDSLACRSLLLKQTGTYGSTGFLPGELVLMLYPQRWRSFSGKQ</sequence>
<evidence type="ECO:0000313" key="2">
    <source>
        <dbReference type="Proteomes" id="UP001164929"/>
    </source>
</evidence>